<evidence type="ECO:0000259" key="1">
    <source>
        <dbReference type="Pfam" id="PF17667"/>
    </source>
</evidence>
<comment type="caution">
    <text evidence="2">The sequence shown here is derived from an EMBL/GenBank/DDBJ whole genome shotgun (WGS) entry which is preliminary data.</text>
</comment>
<proteinExistence type="predicted"/>
<gene>
    <name evidence="2" type="ORF">GGX14DRAFT_567147</name>
</gene>
<dbReference type="EMBL" id="JARJCW010000035">
    <property type="protein sequence ID" value="KAJ7207845.1"/>
    <property type="molecule type" value="Genomic_DNA"/>
</dbReference>
<evidence type="ECO:0000313" key="3">
    <source>
        <dbReference type="Proteomes" id="UP001219525"/>
    </source>
</evidence>
<keyword evidence="3" id="KW-1185">Reference proteome</keyword>
<evidence type="ECO:0000313" key="2">
    <source>
        <dbReference type="EMBL" id="KAJ7207845.1"/>
    </source>
</evidence>
<dbReference type="InterPro" id="IPR011009">
    <property type="entry name" value="Kinase-like_dom_sf"/>
</dbReference>
<sequence>MATFQRSTVVLEDQFEQSPGSKGSCIDADLQPARAYAPKINAAFAAHGSPLTKHSEILRKRPPRTLKGLPAMVRRHLEIMAFESPPNACAFKYIPSAAQFLTAAKDLFLAILDAFRRRILHRNISADNILVANNQLFMVDWDIRRLFPFAGGRGTVAGTLETMSVAGLANRDPLPHDDFESAVYVLLKVLTQTFVAPVDQQREWAATLWRYHWDSPNVHPLMLKDIRLSMWIARSNEGSVIDSTVQMFCRAGHTTRAQLILALLSLPLPVKCRLFDSSAVYDRQYDAILLSLQALVDKAVAAVDSVDANSLIWSGAGVVDAGQEGI</sequence>
<protein>
    <recommendedName>
        <fullName evidence="1">Fungal-type protein kinase domain-containing protein</fullName>
    </recommendedName>
</protein>
<dbReference type="Gene3D" id="1.10.510.10">
    <property type="entry name" value="Transferase(Phosphotransferase) domain 1"/>
    <property type="match status" value="1"/>
</dbReference>
<dbReference type="SUPFAM" id="SSF56112">
    <property type="entry name" value="Protein kinase-like (PK-like)"/>
    <property type="match status" value="1"/>
</dbReference>
<dbReference type="InterPro" id="IPR040976">
    <property type="entry name" value="Pkinase_fungal"/>
</dbReference>
<dbReference type="Proteomes" id="UP001219525">
    <property type="component" value="Unassembled WGS sequence"/>
</dbReference>
<feature type="domain" description="Fungal-type protein kinase" evidence="1">
    <location>
        <begin position="99"/>
        <end position="189"/>
    </location>
</feature>
<organism evidence="2 3">
    <name type="scientific">Mycena pura</name>
    <dbReference type="NCBI Taxonomy" id="153505"/>
    <lineage>
        <taxon>Eukaryota</taxon>
        <taxon>Fungi</taxon>
        <taxon>Dikarya</taxon>
        <taxon>Basidiomycota</taxon>
        <taxon>Agaricomycotina</taxon>
        <taxon>Agaricomycetes</taxon>
        <taxon>Agaricomycetidae</taxon>
        <taxon>Agaricales</taxon>
        <taxon>Marasmiineae</taxon>
        <taxon>Mycenaceae</taxon>
        <taxon>Mycena</taxon>
    </lineage>
</organism>
<name>A0AAD6VEW1_9AGAR</name>
<accession>A0AAD6VEW1</accession>
<dbReference type="AlphaFoldDB" id="A0AAD6VEW1"/>
<dbReference type="Pfam" id="PF17667">
    <property type="entry name" value="Pkinase_fungal"/>
    <property type="match status" value="1"/>
</dbReference>
<reference evidence="2" key="1">
    <citation type="submission" date="2023-03" db="EMBL/GenBank/DDBJ databases">
        <title>Massive genome expansion in bonnet fungi (Mycena s.s.) driven by repeated elements and novel gene families across ecological guilds.</title>
        <authorList>
            <consortium name="Lawrence Berkeley National Laboratory"/>
            <person name="Harder C.B."/>
            <person name="Miyauchi S."/>
            <person name="Viragh M."/>
            <person name="Kuo A."/>
            <person name="Thoen E."/>
            <person name="Andreopoulos B."/>
            <person name="Lu D."/>
            <person name="Skrede I."/>
            <person name="Drula E."/>
            <person name="Henrissat B."/>
            <person name="Morin E."/>
            <person name="Kohler A."/>
            <person name="Barry K."/>
            <person name="LaButti K."/>
            <person name="Morin E."/>
            <person name="Salamov A."/>
            <person name="Lipzen A."/>
            <person name="Mereny Z."/>
            <person name="Hegedus B."/>
            <person name="Baldrian P."/>
            <person name="Stursova M."/>
            <person name="Weitz H."/>
            <person name="Taylor A."/>
            <person name="Grigoriev I.V."/>
            <person name="Nagy L.G."/>
            <person name="Martin F."/>
            <person name="Kauserud H."/>
        </authorList>
    </citation>
    <scope>NUCLEOTIDE SEQUENCE</scope>
    <source>
        <strain evidence="2">9144</strain>
    </source>
</reference>